<feature type="binding site" evidence="3">
    <location>
        <position position="130"/>
    </location>
    <ligand>
        <name>Zn(2+)</name>
        <dbReference type="ChEBI" id="CHEBI:29105"/>
        <label>2</label>
    </ligand>
</feature>
<dbReference type="GO" id="GO:0005975">
    <property type="term" value="P:carbohydrate metabolic process"/>
    <property type="evidence" value="ECO:0007669"/>
    <property type="project" value="InterPro"/>
</dbReference>
<gene>
    <name evidence="4" type="ORF">COS78_01425</name>
</gene>
<reference evidence="5" key="1">
    <citation type="submission" date="2017-09" db="EMBL/GenBank/DDBJ databases">
        <title>Depth-based differentiation of microbial function through sediment-hosted aquifers and enrichment of novel symbionts in the deep terrestrial subsurface.</title>
        <authorList>
            <person name="Probst A.J."/>
            <person name="Ladd B."/>
            <person name="Jarett J.K."/>
            <person name="Geller-Mcgrath D.E."/>
            <person name="Sieber C.M.K."/>
            <person name="Emerson J.B."/>
            <person name="Anantharaman K."/>
            <person name="Thomas B.C."/>
            <person name="Malmstrom R."/>
            <person name="Stieglmeier M."/>
            <person name="Klingl A."/>
            <person name="Woyke T."/>
            <person name="Ryan C.M."/>
            <person name="Banfield J.F."/>
        </authorList>
    </citation>
    <scope>NUCLEOTIDE SEQUENCE [LARGE SCALE GENOMIC DNA]</scope>
</reference>
<comment type="cofactor">
    <cofactor evidence="3">
        <name>Zn(2+)</name>
        <dbReference type="ChEBI" id="CHEBI:29105"/>
    </cofactor>
    <text evidence="3">Binds 2 Zn(2+) ions per subunit. One is catalytic and the other provides a structural contribution.</text>
</comment>
<dbReference type="Gene3D" id="3.20.20.70">
    <property type="entry name" value="Aldolase class I"/>
    <property type="match status" value="1"/>
</dbReference>
<evidence type="ECO:0000256" key="1">
    <source>
        <dbReference type="PIRSR" id="PIRSR001359-1"/>
    </source>
</evidence>
<dbReference type="EMBL" id="PEWA01000016">
    <property type="protein sequence ID" value="PIU73633.1"/>
    <property type="molecule type" value="Genomic_DNA"/>
</dbReference>
<dbReference type="PANTHER" id="PTHR30304">
    <property type="entry name" value="D-TAGATOSE-1,6-BISPHOSPHATE ALDOLASE"/>
    <property type="match status" value="1"/>
</dbReference>
<organism evidence="4 5">
    <name type="scientific">Candidatus Shapirobacteria bacterium CG06_land_8_20_14_3_00_40_12</name>
    <dbReference type="NCBI Taxonomy" id="1974881"/>
    <lineage>
        <taxon>Bacteria</taxon>
        <taxon>Candidatus Shapironibacteriota</taxon>
    </lineage>
</organism>
<feature type="binding site" evidence="3">
    <location>
        <position position="195"/>
    </location>
    <ligand>
        <name>Zn(2+)</name>
        <dbReference type="ChEBI" id="CHEBI:29105"/>
        <label>1</label>
        <note>catalytic</note>
    </ligand>
</feature>
<name>A0A2M7ASV3_9BACT</name>
<feature type="active site" description="Proton donor" evidence="1">
    <location>
        <position position="79"/>
    </location>
</feature>
<dbReference type="AlphaFoldDB" id="A0A2M7ASV3"/>
<dbReference type="PIRSF" id="PIRSF001359">
    <property type="entry name" value="F_bP_aldolase_II"/>
    <property type="match status" value="1"/>
</dbReference>
<feature type="binding site" evidence="3">
    <location>
        <position position="165"/>
    </location>
    <ligand>
        <name>Zn(2+)</name>
        <dbReference type="ChEBI" id="CHEBI:29105"/>
        <label>1</label>
        <note>catalytic</note>
    </ligand>
</feature>
<comment type="caution">
    <text evidence="4">The sequence shown here is derived from an EMBL/GenBank/DDBJ whole genome shotgun (WGS) entry which is preliminary data.</text>
</comment>
<feature type="binding site" evidence="2">
    <location>
        <begin position="196"/>
        <end position="198"/>
    </location>
    <ligand>
        <name>dihydroxyacetone phosphate</name>
        <dbReference type="ChEBI" id="CHEBI:57642"/>
    </ligand>
</feature>
<evidence type="ECO:0000256" key="2">
    <source>
        <dbReference type="PIRSR" id="PIRSR001359-2"/>
    </source>
</evidence>
<dbReference type="SUPFAM" id="SSF51569">
    <property type="entry name" value="Aldolase"/>
    <property type="match status" value="1"/>
</dbReference>
<protein>
    <recommendedName>
        <fullName evidence="6">Tagatose-bisphosphate aldolase</fullName>
    </recommendedName>
</protein>
<dbReference type="Proteomes" id="UP000231407">
    <property type="component" value="Unassembled WGS sequence"/>
</dbReference>
<dbReference type="InterPro" id="IPR013785">
    <property type="entry name" value="Aldolase_TIM"/>
</dbReference>
<dbReference type="Pfam" id="PF01116">
    <property type="entry name" value="F_bP_aldolase"/>
    <property type="match status" value="1"/>
</dbReference>
<feature type="binding site" evidence="3">
    <location>
        <position position="101"/>
    </location>
    <ligand>
        <name>Zn(2+)</name>
        <dbReference type="ChEBI" id="CHEBI:29105"/>
        <label>2</label>
    </ligand>
</feature>
<accession>A0A2M7ASV3</accession>
<evidence type="ECO:0000256" key="3">
    <source>
        <dbReference type="PIRSR" id="PIRSR001359-3"/>
    </source>
</evidence>
<evidence type="ECO:0008006" key="6">
    <source>
        <dbReference type="Google" id="ProtNLM"/>
    </source>
</evidence>
<dbReference type="PANTHER" id="PTHR30304:SF0">
    <property type="entry name" value="D-TAGATOSE-1,6-BISPHOSPHATE ALDOLASE SUBUNIT GATY-RELATED"/>
    <property type="match status" value="1"/>
</dbReference>
<evidence type="ECO:0000313" key="5">
    <source>
        <dbReference type="Proteomes" id="UP000231407"/>
    </source>
</evidence>
<dbReference type="GO" id="GO:0016832">
    <property type="term" value="F:aldehyde-lyase activity"/>
    <property type="evidence" value="ECO:0007669"/>
    <property type="project" value="InterPro"/>
</dbReference>
<proteinExistence type="predicted"/>
<dbReference type="GO" id="GO:0008270">
    <property type="term" value="F:zinc ion binding"/>
    <property type="evidence" value="ECO:0007669"/>
    <property type="project" value="InterPro"/>
</dbReference>
<keyword evidence="3" id="KW-0862">Zinc</keyword>
<feature type="binding site" evidence="3">
    <location>
        <position position="80"/>
    </location>
    <ligand>
        <name>Zn(2+)</name>
        <dbReference type="ChEBI" id="CHEBI:29105"/>
        <label>1</label>
        <note>catalytic</note>
    </ligand>
</feature>
<dbReference type="InterPro" id="IPR050246">
    <property type="entry name" value="Class_II_FBP_aldolase"/>
</dbReference>
<sequence length="266" mass="29802">MLPLKELLSNYFLSHQAIPAFNVDSFEIYQAVEAAVTETHLPAIVQLSANEDKFVSAEKLYLLVKKANLESLPIYLNIDHSHEPDRLIQVSRLGFDMVHFDGSSLSLDKNLTKSSQLIETVHPQTLVEVEFNEIGSVEFTNPKIAESFIVQTKADLLAVSIGNRHGNSPNFPENIDLKVLSKIRQLLPTTFFTLHGGSGIPEAQIKEAIKLGVVKININTDLRQTFLASLRRELSAQSSEKVYDYFIPVIADLKKVIIQKLTQFSE</sequence>
<dbReference type="InterPro" id="IPR000771">
    <property type="entry name" value="FBA_II"/>
</dbReference>
<feature type="binding site" evidence="2">
    <location>
        <begin position="217"/>
        <end position="220"/>
    </location>
    <ligand>
        <name>dihydroxyacetone phosphate</name>
        <dbReference type="ChEBI" id="CHEBI:57642"/>
    </ligand>
</feature>
<feature type="binding site" evidence="2">
    <location>
        <position position="166"/>
    </location>
    <ligand>
        <name>dihydroxyacetone phosphate</name>
        <dbReference type="ChEBI" id="CHEBI:57642"/>
    </ligand>
</feature>
<keyword evidence="3" id="KW-0479">Metal-binding</keyword>
<evidence type="ECO:0000313" key="4">
    <source>
        <dbReference type="EMBL" id="PIU73633.1"/>
    </source>
</evidence>